<proteinExistence type="predicted"/>
<evidence type="ECO:0000313" key="1">
    <source>
        <dbReference type="EMBL" id="MBX09823.1"/>
    </source>
</evidence>
<name>A0A2P2KVX3_RHIMU</name>
<accession>A0A2P2KVX3</accession>
<dbReference type="EMBL" id="GGEC01029339">
    <property type="protein sequence ID" value="MBX09823.1"/>
    <property type="molecule type" value="Transcribed_RNA"/>
</dbReference>
<organism evidence="1">
    <name type="scientific">Rhizophora mucronata</name>
    <name type="common">Asiatic mangrove</name>
    <dbReference type="NCBI Taxonomy" id="61149"/>
    <lineage>
        <taxon>Eukaryota</taxon>
        <taxon>Viridiplantae</taxon>
        <taxon>Streptophyta</taxon>
        <taxon>Embryophyta</taxon>
        <taxon>Tracheophyta</taxon>
        <taxon>Spermatophyta</taxon>
        <taxon>Magnoliopsida</taxon>
        <taxon>eudicotyledons</taxon>
        <taxon>Gunneridae</taxon>
        <taxon>Pentapetalae</taxon>
        <taxon>rosids</taxon>
        <taxon>fabids</taxon>
        <taxon>Malpighiales</taxon>
        <taxon>Rhizophoraceae</taxon>
        <taxon>Rhizophora</taxon>
    </lineage>
</organism>
<sequence>MAVCRKEDGAEEGLRDSLKQIGHRFLFRYRNFAR</sequence>
<protein>
    <submittedName>
        <fullName evidence="1">Uncharacterized protein</fullName>
    </submittedName>
</protein>
<reference evidence="1" key="1">
    <citation type="submission" date="2018-02" db="EMBL/GenBank/DDBJ databases">
        <title>Rhizophora mucronata_Transcriptome.</title>
        <authorList>
            <person name="Meera S.P."/>
            <person name="Sreeshan A."/>
            <person name="Augustine A."/>
        </authorList>
    </citation>
    <scope>NUCLEOTIDE SEQUENCE</scope>
    <source>
        <tissue evidence="1">Leaf</tissue>
    </source>
</reference>
<dbReference type="AlphaFoldDB" id="A0A2P2KVX3"/>